<gene>
    <name evidence="1" type="ORF">A5630_00550</name>
</gene>
<accession>A0A1A3GK74</accession>
<keyword evidence="1" id="KW-0575">Peroxidase</keyword>
<name>A0A1A3GK74_MYCMU</name>
<dbReference type="EMBL" id="LZLC01000259">
    <property type="protein sequence ID" value="OBJ35784.1"/>
    <property type="molecule type" value="Genomic_DNA"/>
</dbReference>
<dbReference type="InterPro" id="IPR029032">
    <property type="entry name" value="AhpD-like"/>
</dbReference>
<dbReference type="PANTHER" id="PTHR34846:SF10">
    <property type="entry name" value="CYTOPLASMIC PROTEIN"/>
    <property type="match status" value="1"/>
</dbReference>
<dbReference type="SUPFAM" id="SSF69118">
    <property type="entry name" value="AhpD-like"/>
    <property type="match status" value="1"/>
</dbReference>
<dbReference type="RefSeq" id="WP_064986521.1">
    <property type="nucleotide sequence ID" value="NZ_LZLC01000259.1"/>
</dbReference>
<dbReference type="Gene3D" id="1.20.1290.10">
    <property type="entry name" value="AhpD-like"/>
    <property type="match status" value="1"/>
</dbReference>
<comment type="caution">
    <text evidence="1">The sequence shown here is derived from an EMBL/GenBank/DDBJ whole genome shotgun (WGS) entry which is preliminary data.</text>
</comment>
<dbReference type="AlphaFoldDB" id="A0A1A3GK74"/>
<dbReference type="PANTHER" id="PTHR34846">
    <property type="entry name" value="4-CARBOXYMUCONOLACTONE DECARBOXYLASE FAMILY PROTEIN (AFU_ORTHOLOGUE AFUA_6G11590)"/>
    <property type="match status" value="1"/>
</dbReference>
<dbReference type="Proteomes" id="UP000093898">
    <property type="component" value="Unassembled WGS sequence"/>
</dbReference>
<dbReference type="GO" id="GO:0004601">
    <property type="term" value="F:peroxidase activity"/>
    <property type="evidence" value="ECO:0007669"/>
    <property type="project" value="UniProtKB-KW"/>
</dbReference>
<evidence type="ECO:0000313" key="1">
    <source>
        <dbReference type="EMBL" id="OBJ35784.1"/>
    </source>
</evidence>
<sequence length="189" mass="21224">MRILKRIWVHLVVLAKSRQNRWDLPGWLIRRPLIAAANGLYEMALLFSGRAPTELKLLAGIKAAMLTHCEFCIDISDTLGRSEGFSEQKLIALVNYRDSDEFTHLEKLCIQFAEEMSRTPAIISEGLREELLTHLSKAQLMEITAEIAWENQRGRLNQGLGIRPMDTAGGTLCLIPQPEVRSGAIDSIV</sequence>
<protein>
    <submittedName>
        <fullName evidence="1">Alkylhydroperoxidase</fullName>
    </submittedName>
</protein>
<proteinExistence type="predicted"/>
<dbReference type="OrthoDB" id="657225at2"/>
<keyword evidence="1" id="KW-0560">Oxidoreductase</keyword>
<evidence type="ECO:0000313" key="2">
    <source>
        <dbReference type="Proteomes" id="UP000093898"/>
    </source>
</evidence>
<reference evidence="1 2" key="1">
    <citation type="submission" date="2016-06" db="EMBL/GenBank/DDBJ databases">
        <authorList>
            <person name="Kjaerup R.B."/>
            <person name="Dalgaard T.S."/>
            <person name="Juul-Madsen H.R."/>
        </authorList>
    </citation>
    <scope>NUCLEOTIDE SEQUENCE [LARGE SCALE GENOMIC DNA]</scope>
    <source>
        <strain evidence="1 2">1127319.6</strain>
    </source>
</reference>
<organism evidence="1 2">
    <name type="scientific">Mycolicibacterium mucogenicum</name>
    <name type="common">Mycobacterium mucogenicum</name>
    <dbReference type="NCBI Taxonomy" id="56689"/>
    <lineage>
        <taxon>Bacteria</taxon>
        <taxon>Bacillati</taxon>
        <taxon>Actinomycetota</taxon>
        <taxon>Actinomycetes</taxon>
        <taxon>Mycobacteriales</taxon>
        <taxon>Mycobacteriaceae</taxon>
        <taxon>Mycolicibacterium</taxon>
    </lineage>
</organism>